<evidence type="ECO:0000313" key="7">
    <source>
        <dbReference type="EMBL" id="KAH7025603.1"/>
    </source>
</evidence>
<dbReference type="InterPro" id="IPR033452">
    <property type="entry name" value="GH30_C"/>
</dbReference>
<gene>
    <name evidence="7" type="ORF">B0J12DRAFT_771741</name>
</gene>
<feature type="signal peptide" evidence="4">
    <location>
        <begin position="1"/>
        <end position="19"/>
    </location>
</feature>
<evidence type="ECO:0000256" key="1">
    <source>
        <dbReference type="ARBA" id="ARBA00005382"/>
    </source>
</evidence>
<comment type="caution">
    <text evidence="7">The sequence shown here is derived from an EMBL/GenBank/DDBJ whole genome shotgun (WGS) entry which is preliminary data.</text>
</comment>
<name>A0ABQ8FTR9_9PEZI</name>
<dbReference type="Gene3D" id="2.60.40.1180">
    <property type="entry name" value="Golgi alpha-mannosidase II"/>
    <property type="match status" value="1"/>
</dbReference>
<dbReference type="SUPFAM" id="SSF51445">
    <property type="entry name" value="(Trans)glycosidases"/>
    <property type="match status" value="1"/>
</dbReference>
<dbReference type="Pfam" id="PF17189">
    <property type="entry name" value="Glyco_hydro_30C"/>
    <property type="match status" value="1"/>
</dbReference>
<dbReference type="EMBL" id="JAGTJR010000057">
    <property type="protein sequence ID" value="KAH7025603.1"/>
    <property type="molecule type" value="Genomic_DNA"/>
</dbReference>
<dbReference type="InterPro" id="IPR013780">
    <property type="entry name" value="Glyco_hydro_b"/>
</dbReference>
<comment type="similarity">
    <text evidence="1">Belongs to the glycosyl hydrolase 30 family.</text>
</comment>
<reference evidence="7 8" key="1">
    <citation type="journal article" date="2021" name="Nat. Commun.">
        <title>Genetic determinants of endophytism in the Arabidopsis root mycobiome.</title>
        <authorList>
            <person name="Mesny F."/>
            <person name="Miyauchi S."/>
            <person name="Thiergart T."/>
            <person name="Pickel B."/>
            <person name="Atanasova L."/>
            <person name="Karlsson M."/>
            <person name="Huettel B."/>
            <person name="Barry K.W."/>
            <person name="Haridas S."/>
            <person name="Chen C."/>
            <person name="Bauer D."/>
            <person name="Andreopoulos W."/>
            <person name="Pangilinan J."/>
            <person name="LaButti K."/>
            <person name="Riley R."/>
            <person name="Lipzen A."/>
            <person name="Clum A."/>
            <person name="Drula E."/>
            <person name="Henrissat B."/>
            <person name="Kohler A."/>
            <person name="Grigoriev I.V."/>
            <person name="Martin F.M."/>
            <person name="Hacquard S."/>
        </authorList>
    </citation>
    <scope>NUCLEOTIDE SEQUENCE [LARGE SCALE GENOMIC DNA]</scope>
    <source>
        <strain evidence="7 8">MPI-SDFR-AT-0080</strain>
    </source>
</reference>
<dbReference type="InterPro" id="IPR001139">
    <property type="entry name" value="Glyco_hydro_30"/>
</dbReference>
<dbReference type="InterPro" id="IPR039514">
    <property type="entry name" value="6GAL-like"/>
</dbReference>
<accession>A0ABQ8FTR9</accession>
<dbReference type="Pfam" id="PF14587">
    <property type="entry name" value="Glyco_hydr_30_2"/>
    <property type="match status" value="1"/>
</dbReference>
<keyword evidence="3 7" id="KW-0378">Hydrolase</keyword>
<feature type="domain" description="Endo-beta-1,6-galactanase-like" evidence="5">
    <location>
        <begin position="22"/>
        <end position="242"/>
    </location>
</feature>
<keyword evidence="2 4" id="KW-0732">Signal</keyword>
<dbReference type="GO" id="GO:0016787">
    <property type="term" value="F:hydrolase activity"/>
    <property type="evidence" value="ECO:0007669"/>
    <property type="project" value="UniProtKB-KW"/>
</dbReference>
<evidence type="ECO:0000313" key="8">
    <source>
        <dbReference type="Proteomes" id="UP000774617"/>
    </source>
</evidence>
<evidence type="ECO:0000259" key="6">
    <source>
        <dbReference type="Pfam" id="PF17189"/>
    </source>
</evidence>
<dbReference type="InterPro" id="IPR017853">
    <property type="entry name" value="GH"/>
</dbReference>
<dbReference type="Proteomes" id="UP000774617">
    <property type="component" value="Unassembled WGS sequence"/>
</dbReference>
<proteinExistence type="inferred from homology"/>
<feature type="domain" description="Glycosyl hydrolase family 30 beta sandwich" evidence="6">
    <location>
        <begin position="370"/>
        <end position="430"/>
    </location>
</feature>
<feature type="chain" id="PRO_5047129121" evidence="4">
    <location>
        <begin position="20"/>
        <end position="459"/>
    </location>
</feature>
<organism evidence="7 8">
    <name type="scientific">Macrophomina phaseolina</name>
    <dbReference type="NCBI Taxonomy" id="35725"/>
    <lineage>
        <taxon>Eukaryota</taxon>
        <taxon>Fungi</taxon>
        <taxon>Dikarya</taxon>
        <taxon>Ascomycota</taxon>
        <taxon>Pezizomycotina</taxon>
        <taxon>Dothideomycetes</taxon>
        <taxon>Dothideomycetes incertae sedis</taxon>
        <taxon>Botryosphaeriales</taxon>
        <taxon>Botryosphaeriaceae</taxon>
        <taxon>Macrophomina</taxon>
    </lineage>
</organism>
<dbReference type="Gene3D" id="3.20.20.80">
    <property type="entry name" value="Glycosidases"/>
    <property type="match status" value="1"/>
</dbReference>
<keyword evidence="8" id="KW-1185">Reference proteome</keyword>
<evidence type="ECO:0000256" key="4">
    <source>
        <dbReference type="SAM" id="SignalP"/>
    </source>
</evidence>
<dbReference type="PANTHER" id="PTHR11069:SF23">
    <property type="entry name" value="LYSOSOMAL ACID GLUCOSYLCERAMIDASE"/>
    <property type="match status" value="1"/>
</dbReference>
<protein>
    <submittedName>
        <fullName evidence="7">Glycoside hydrolase family GH30</fullName>
    </submittedName>
</protein>
<evidence type="ECO:0000259" key="5">
    <source>
        <dbReference type="Pfam" id="PF14587"/>
    </source>
</evidence>
<evidence type="ECO:0000256" key="2">
    <source>
        <dbReference type="ARBA" id="ARBA00022729"/>
    </source>
</evidence>
<evidence type="ECO:0000256" key="3">
    <source>
        <dbReference type="ARBA" id="ARBA00022801"/>
    </source>
</evidence>
<sequence>MVVLHTLLLLAELAGWAAAQTTVTVNTKSTLQTIDGFGFSQAFGRATEFKNANSAAQKTGLDLLFSTTSGAGFSIIRNRIGSGGAGDSIEPTNPGSPSATPNYTWNSNDSGQLWFTKQAVSYGVKTIYADAWSAPGFMKTSGNEAKAGYLCGTTGHTCSSGDWRQAYANFLVQYVKYYAQEGITVTHLGFLNEPDYSPGYSQMQISSNAQEAISFIPTLHKTVEAAGLHTNLTCCDAMGWSSQAKYTAALKSADMEPYLGVITSHTYSSEATTPINTRLPTWITESGTGSASAFIKTWYASGAAGEGFTWAAKLATALVNANASAYLYWEGFEVGQTQSGSHLVDATGSTATPSGILWAFAMWSRFVRPGAVRLQAAGSPSGVITGAFKNVDGSVVVVFTNTGGSTQQVKAAFDGFTPKSASAWLTDRSHTVASTSAPLSGGAVTVLVPSKGVVTVKLS</sequence>
<dbReference type="PANTHER" id="PTHR11069">
    <property type="entry name" value="GLUCOSYLCERAMIDASE"/>
    <property type="match status" value="1"/>
</dbReference>
<dbReference type="SUPFAM" id="SSF51011">
    <property type="entry name" value="Glycosyl hydrolase domain"/>
    <property type="match status" value="1"/>
</dbReference>